<dbReference type="Gene3D" id="3.30.70.330">
    <property type="match status" value="1"/>
</dbReference>
<name>A0A7J6SC99_PEROL</name>
<dbReference type="Pfam" id="PF00076">
    <property type="entry name" value="RRM_1"/>
    <property type="match status" value="1"/>
</dbReference>
<dbReference type="InterPro" id="IPR012677">
    <property type="entry name" value="Nucleotide-bd_a/b_plait_sf"/>
</dbReference>
<dbReference type="Proteomes" id="UP000553632">
    <property type="component" value="Unassembled WGS sequence"/>
</dbReference>
<gene>
    <name evidence="6" type="ORF">FOZ63_027844</name>
</gene>
<evidence type="ECO:0000256" key="4">
    <source>
        <dbReference type="SAM" id="MobiDB-lite"/>
    </source>
</evidence>
<evidence type="ECO:0000256" key="1">
    <source>
        <dbReference type="ARBA" id="ARBA00004123"/>
    </source>
</evidence>
<keyword evidence="2" id="KW-0539">Nucleus</keyword>
<dbReference type="PROSITE" id="PS50102">
    <property type="entry name" value="RRM"/>
    <property type="match status" value="1"/>
</dbReference>
<proteinExistence type="predicted"/>
<dbReference type="SMART" id="SM00360">
    <property type="entry name" value="RRM"/>
    <property type="match status" value="1"/>
</dbReference>
<evidence type="ECO:0000256" key="3">
    <source>
        <dbReference type="PROSITE-ProRule" id="PRU00176"/>
    </source>
</evidence>
<reference evidence="6 7" key="1">
    <citation type="submission" date="2020-04" db="EMBL/GenBank/DDBJ databases">
        <title>Perkinsus olseni comparative genomics.</title>
        <authorList>
            <person name="Bogema D.R."/>
        </authorList>
    </citation>
    <scope>NUCLEOTIDE SEQUENCE [LARGE SCALE GENOMIC DNA]</scope>
    <source>
        <strain evidence="6 7">ATCC PRA-207</strain>
    </source>
</reference>
<dbReference type="InterPro" id="IPR035979">
    <property type="entry name" value="RBD_domain_sf"/>
</dbReference>
<keyword evidence="7" id="KW-1185">Reference proteome</keyword>
<protein>
    <recommendedName>
        <fullName evidence="5">RRM domain-containing protein</fullName>
    </recommendedName>
</protein>
<dbReference type="PANTHER" id="PTHR48033:SF10">
    <property type="entry name" value="RNA-BINDING PROTEIN SQUID"/>
    <property type="match status" value="1"/>
</dbReference>
<feature type="compositionally biased region" description="Polar residues" evidence="4">
    <location>
        <begin position="1"/>
        <end position="13"/>
    </location>
</feature>
<feature type="compositionally biased region" description="Basic and acidic residues" evidence="4">
    <location>
        <begin position="14"/>
        <end position="31"/>
    </location>
</feature>
<dbReference type="AlphaFoldDB" id="A0A7J6SC99"/>
<sequence length="388" mass="41764">MVSDTLYYSPSETSKPEGENDPRNGDEEKPTSELPLACFLKATSVGLLGDHPQGSTPPLCLLPSIRVEDVDAHLLSEVADPSSSPGPFVLEGIPESEFTTVMLRDIERELSQEGILRTILEPAGVLLGRHVNFFYAPINFRTLKNAGYCFINFVSANMAKDFRTLFDAGTMYSTMWARIQGIDGNVNHYKKSPVIFMADAFTPKLYAADGSEVSVLSYCGGASSSSEAEPMDVHDPTARRSASETITAGLPDLSGDTVPAQLLSLLLTAAGRQVHSEPAIGNEDSLQGRTQVAGKIFVGGLGPMTTEADLVRYFSKYGGLSACVIKRDSHNGTPRGYGFCTFVNAEGAALCLSESSSHLIGGYNVSVRPFVRRKRGNHRRSLPQVGMA</sequence>
<dbReference type="EMBL" id="JABANO010019387">
    <property type="protein sequence ID" value="KAF4730255.1"/>
    <property type="molecule type" value="Genomic_DNA"/>
</dbReference>
<evidence type="ECO:0000256" key="2">
    <source>
        <dbReference type="ARBA" id="ARBA00023242"/>
    </source>
</evidence>
<evidence type="ECO:0000313" key="6">
    <source>
        <dbReference type="EMBL" id="KAF4730255.1"/>
    </source>
</evidence>
<keyword evidence="3" id="KW-0694">RNA-binding</keyword>
<feature type="region of interest" description="Disordered" evidence="4">
    <location>
        <begin position="1"/>
        <end position="31"/>
    </location>
</feature>
<comment type="subcellular location">
    <subcellularLocation>
        <location evidence="1">Nucleus</location>
    </subcellularLocation>
</comment>
<dbReference type="GO" id="GO:0010468">
    <property type="term" value="P:regulation of gene expression"/>
    <property type="evidence" value="ECO:0007669"/>
    <property type="project" value="TreeGrafter"/>
</dbReference>
<dbReference type="SUPFAM" id="SSF54928">
    <property type="entry name" value="RNA-binding domain, RBD"/>
    <property type="match status" value="1"/>
</dbReference>
<accession>A0A7J6SC99</accession>
<comment type="caution">
    <text evidence="6">The sequence shown here is derived from an EMBL/GenBank/DDBJ whole genome shotgun (WGS) entry which is preliminary data.</text>
</comment>
<dbReference type="GO" id="GO:0003723">
    <property type="term" value="F:RNA binding"/>
    <property type="evidence" value="ECO:0007669"/>
    <property type="project" value="UniProtKB-UniRule"/>
</dbReference>
<organism evidence="6 7">
    <name type="scientific">Perkinsus olseni</name>
    <name type="common">Perkinsus atlanticus</name>
    <dbReference type="NCBI Taxonomy" id="32597"/>
    <lineage>
        <taxon>Eukaryota</taxon>
        <taxon>Sar</taxon>
        <taxon>Alveolata</taxon>
        <taxon>Perkinsozoa</taxon>
        <taxon>Perkinsea</taxon>
        <taxon>Perkinsida</taxon>
        <taxon>Perkinsidae</taxon>
        <taxon>Perkinsus</taxon>
    </lineage>
</organism>
<evidence type="ECO:0000259" key="5">
    <source>
        <dbReference type="PROSITE" id="PS50102"/>
    </source>
</evidence>
<dbReference type="GO" id="GO:0005654">
    <property type="term" value="C:nucleoplasm"/>
    <property type="evidence" value="ECO:0007669"/>
    <property type="project" value="TreeGrafter"/>
</dbReference>
<dbReference type="GO" id="GO:0000785">
    <property type="term" value="C:chromatin"/>
    <property type="evidence" value="ECO:0007669"/>
    <property type="project" value="TreeGrafter"/>
</dbReference>
<evidence type="ECO:0000313" key="7">
    <source>
        <dbReference type="Proteomes" id="UP000553632"/>
    </source>
</evidence>
<dbReference type="PANTHER" id="PTHR48033">
    <property type="entry name" value="RNA-BINDING (RRM/RBD/RNP MOTIFS) FAMILY PROTEIN"/>
    <property type="match status" value="1"/>
</dbReference>
<dbReference type="InterPro" id="IPR000504">
    <property type="entry name" value="RRM_dom"/>
</dbReference>
<feature type="domain" description="RRM" evidence="5">
    <location>
        <begin position="294"/>
        <end position="372"/>
    </location>
</feature>